<comment type="caution">
    <text evidence="2">The sequence shown here is derived from an EMBL/GenBank/DDBJ whole genome shotgun (WGS) entry which is preliminary data.</text>
</comment>
<evidence type="ECO:0000259" key="1">
    <source>
        <dbReference type="Pfam" id="PF01738"/>
    </source>
</evidence>
<accession>A0ABP6XCK2</accession>
<evidence type="ECO:0000313" key="3">
    <source>
        <dbReference type="Proteomes" id="UP001500767"/>
    </source>
</evidence>
<sequence length="191" mass="20548">MAEILMFHHVLGRTRGMEALAARFREAGHTVHLPDLYEGRVFGDREDGSAYAEEVGFDTLIERGRLAAEALPRELVYAGVSLGVLPAQLLAQTRLGARGALLISAAVEPSEFDAPWPTGVPVQVHAKEEDTMFVEEGDLDAARSIAATVPDAELFLYPGGGHLFTEQGGADHDPAATDLLVERATAFLTRL</sequence>
<dbReference type="InterPro" id="IPR002925">
    <property type="entry name" value="Dienelactn_hydro"/>
</dbReference>
<keyword evidence="2" id="KW-0378">Hydrolase</keyword>
<dbReference type="Pfam" id="PF01738">
    <property type="entry name" value="DLH"/>
    <property type="match status" value="1"/>
</dbReference>
<organism evidence="2 3">
    <name type="scientific">Microlunatus spumicola</name>
    <dbReference type="NCBI Taxonomy" id="81499"/>
    <lineage>
        <taxon>Bacteria</taxon>
        <taxon>Bacillati</taxon>
        <taxon>Actinomycetota</taxon>
        <taxon>Actinomycetes</taxon>
        <taxon>Propionibacteriales</taxon>
        <taxon>Propionibacteriaceae</taxon>
        <taxon>Microlunatus</taxon>
    </lineage>
</organism>
<reference evidence="3" key="1">
    <citation type="journal article" date="2019" name="Int. J. Syst. Evol. Microbiol.">
        <title>The Global Catalogue of Microorganisms (GCM) 10K type strain sequencing project: providing services to taxonomists for standard genome sequencing and annotation.</title>
        <authorList>
            <consortium name="The Broad Institute Genomics Platform"/>
            <consortium name="The Broad Institute Genome Sequencing Center for Infectious Disease"/>
            <person name="Wu L."/>
            <person name="Ma J."/>
        </authorList>
    </citation>
    <scope>NUCLEOTIDE SEQUENCE [LARGE SCALE GENOMIC DNA]</scope>
    <source>
        <strain evidence="3">JCM 16540</strain>
    </source>
</reference>
<dbReference type="EMBL" id="BAAAYR010000002">
    <property type="protein sequence ID" value="GAA3565021.1"/>
    <property type="molecule type" value="Genomic_DNA"/>
</dbReference>
<dbReference type="PANTHER" id="PTHR46623">
    <property type="entry name" value="CARBOXYMETHYLENEBUTENOLIDASE-RELATED"/>
    <property type="match status" value="1"/>
</dbReference>
<gene>
    <name evidence="2" type="ORF">GCM10022197_20940</name>
</gene>
<dbReference type="InterPro" id="IPR029058">
    <property type="entry name" value="AB_hydrolase_fold"/>
</dbReference>
<dbReference type="InterPro" id="IPR051049">
    <property type="entry name" value="Dienelactone_hydrolase-like"/>
</dbReference>
<keyword evidence="3" id="KW-1185">Reference proteome</keyword>
<dbReference type="PANTHER" id="PTHR46623:SF6">
    <property type="entry name" value="ALPHA_BETA-HYDROLASES SUPERFAMILY PROTEIN"/>
    <property type="match status" value="1"/>
</dbReference>
<dbReference type="GO" id="GO:0016787">
    <property type="term" value="F:hydrolase activity"/>
    <property type="evidence" value="ECO:0007669"/>
    <property type="project" value="UniProtKB-KW"/>
</dbReference>
<evidence type="ECO:0000313" key="2">
    <source>
        <dbReference type="EMBL" id="GAA3565021.1"/>
    </source>
</evidence>
<dbReference type="Gene3D" id="3.40.50.1820">
    <property type="entry name" value="alpha/beta hydrolase"/>
    <property type="match status" value="1"/>
</dbReference>
<name>A0ABP6XCK2_9ACTN</name>
<proteinExistence type="predicted"/>
<dbReference type="SUPFAM" id="SSF53474">
    <property type="entry name" value="alpha/beta-Hydrolases"/>
    <property type="match status" value="1"/>
</dbReference>
<protein>
    <submittedName>
        <fullName evidence="2">Dienelactone hydrolase family protein</fullName>
    </submittedName>
</protein>
<dbReference type="Proteomes" id="UP001500767">
    <property type="component" value="Unassembled WGS sequence"/>
</dbReference>
<feature type="domain" description="Dienelactone hydrolase" evidence="1">
    <location>
        <begin position="4"/>
        <end position="189"/>
    </location>
</feature>